<evidence type="ECO:0000313" key="2">
    <source>
        <dbReference type="Proteomes" id="UP000808337"/>
    </source>
</evidence>
<proteinExistence type="predicted"/>
<dbReference type="AlphaFoldDB" id="A0A9D7T1M7"/>
<sequence>MKTIVNVNVDVSHNKNNTLTLKHDTSEPLVFAFKAQRIIYDRKKWWEFFRREEAHFQIKDQQGVILKNESDFPTSSLQGDLTLFDI</sequence>
<protein>
    <submittedName>
        <fullName evidence="1">Uncharacterized protein</fullName>
    </submittedName>
</protein>
<gene>
    <name evidence="1" type="ORF">IPP15_20330</name>
</gene>
<accession>A0A9D7T1M7</accession>
<name>A0A9D7T1M7_9BACT</name>
<dbReference type="EMBL" id="JADKGY010000031">
    <property type="protein sequence ID" value="MBK9984679.1"/>
    <property type="molecule type" value="Genomic_DNA"/>
</dbReference>
<evidence type="ECO:0000313" key="1">
    <source>
        <dbReference type="EMBL" id="MBK9984679.1"/>
    </source>
</evidence>
<comment type="caution">
    <text evidence="1">The sequence shown here is derived from an EMBL/GenBank/DDBJ whole genome shotgun (WGS) entry which is preliminary data.</text>
</comment>
<dbReference type="Proteomes" id="UP000808337">
    <property type="component" value="Unassembled WGS sequence"/>
</dbReference>
<organism evidence="1 2">
    <name type="scientific">Candidatus Opimibacter skivensis</name>
    <dbReference type="NCBI Taxonomy" id="2982028"/>
    <lineage>
        <taxon>Bacteria</taxon>
        <taxon>Pseudomonadati</taxon>
        <taxon>Bacteroidota</taxon>
        <taxon>Saprospiria</taxon>
        <taxon>Saprospirales</taxon>
        <taxon>Saprospiraceae</taxon>
        <taxon>Candidatus Opimibacter</taxon>
    </lineage>
</organism>
<reference evidence="1 2" key="1">
    <citation type="submission" date="2020-10" db="EMBL/GenBank/DDBJ databases">
        <title>Connecting structure to function with the recovery of over 1000 high-quality activated sludge metagenome-assembled genomes encoding full-length rRNA genes using long-read sequencing.</title>
        <authorList>
            <person name="Singleton C.M."/>
            <person name="Petriglieri F."/>
            <person name="Kristensen J.M."/>
            <person name="Kirkegaard R.H."/>
            <person name="Michaelsen T.Y."/>
            <person name="Andersen M.H."/>
            <person name="Karst S.M."/>
            <person name="Dueholm M.S."/>
            <person name="Nielsen P.H."/>
            <person name="Albertsen M."/>
        </authorList>
    </citation>
    <scope>NUCLEOTIDE SEQUENCE [LARGE SCALE GENOMIC DNA]</scope>
    <source>
        <strain evidence="1">Ribe_18-Q3-R11-54_MAXAC.273</strain>
    </source>
</reference>